<feature type="transmembrane region" description="Helical" evidence="1">
    <location>
        <begin position="29"/>
        <end position="50"/>
    </location>
</feature>
<feature type="transmembrane region" description="Helical" evidence="1">
    <location>
        <begin position="56"/>
        <end position="77"/>
    </location>
</feature>
<dbReference type="STRING" id="624147.SAMN04487970_103959"/>
<gene>
    <name evidence="2" type="ORF">SAMN04487970_103959</name>
</gene>
<name>A0A1G4T0Y1_9BACL</name>
<evidence type="ECO:0000313" key="2">
    <source>
        <dbReference type="EMBL" id="SCW74951.1"/>
    </source>
</evidence>
<evidence type="ECO:0000313" key="3">
    <source>
        <dbReference type="Proteomes" id="UP000198601"/>
    </source>
</evidence>
<organism evidence="2 3">
    <name type="scientific">Paenibacillus tianmuensis</name>
    <dbReference type="NCBI Taxonomy" id="624147"/>
    <lineage>
        <taxon>Bacteria</taxon>
        <taxon>Bacillati</taxon>
        <taxon>Bacillota</taxon>
        <taxon>Bacilli</taxon>
        <taxon>Bacillales</taxon>
        <taxon>Paenibacillaceae</taxon>
        <taxon>Paenibacillus</taxon>
    </lineage>
</organism>
<proteinExistence type="predicted"/>
<feature type="transmembrane region" description="Helical" evidence="1">
    <location>
        <begin position="122"/>
        <end position="142"/>
    </location>
</feature>
<protein>
    <submittedName>
        <fullName evidence="2">Uncharacterized protein</fullName>
    </submittedName>
</protein>
<dbReference type="Proteomes" id="UP000198601">
    <property type="component" value="Unassembled WGS sequence"/>
</dbReference>
<feature type="transmembrane region" description="Helical" evidence="1">
    <location>
        <begin position="170"/>
        <end position="191"/>
    </location>
</feature>
<feature type="transmembrane region" description="Helical" evidence="1">
    <location>
        <begin position="6"/>
        <end position="22"/>
    </location>
</feature>
<evidence type="ECO:0000256" key="1">
    <source>
        <dbReference type="SAM" id="Phobius"/>
    </source>
</evidence>
<keyword evidence="3" id="KW-1185">Reference proteome</keyword>
<feature type="transmembrane region" description="Helical" evidence="1">
    <location>
        <begin position="89"/>
        <end position="110"/>
    </location>
</feature>
<keyword evidence="1" id="KW-0472">Membrane</keyword>
<feature type="transmembrane region" description="Helical" evidence="1">
    <location>
        <begin position="197"/>
        <end position="214"/>
    </location>
</feature>
<dbReference type="EMBL" id="FMTT01000039">
    <property type="protein sequence ID" value="SCW74951.1"/>
    <property type="molecule type" value="Genomic_DNA"/>
</dbReference>
<keyword evidence="1" id="KW-0812">Transmembrane</keyword>
<accession>A0A1G4T0Y1</accession>
<keyword evidence="1" id="KW-1133">Transmembrane helix</keyword>
<dbReference type="AlphaFoldDB" id="A0A1G4T0Y1"/>
<sequence length="220" mass="26297">MSFVFYMVFGVLEIFALFALMLKTFRFPYFLYFKEISVIATVVTFLSYLIRVYFEIFQVYDILLHMVLYILFFRYIFKIKYWRAIIISFTYYGYTVLVILVFMFYTSTNIVTKEVLEEPNGIYAYIIQFTSAFIAFLVAYIIHKMNTGFSFISIPPHDFMVKNRLKKHDLIVIFSVLIIAIIVFLTLFFIFRSANYISVPLLILSYLVLVYLAYRRDMTL</sequence>
<reference evidence="3" key="1">
    <citation type="submission" date="2016-10" db="EMBL/GenBank/DDBJ databases">
        <authorList>
            <person name="Varghese N."/>
            <person name="Submissions S."/>
        </authorList>
    </citation>
    <scope>NUCLEOTIDE SEQUENCE [LARGE SCALE GENOMIC DNA]</scope>
    <source>
        <strain evidence="3">CGMCC 1.8946</strain>
    </source>
</reference>